<dbReference type="PANTHER" id="PTHR36932:SF1">
    <property type="entry name" value="CAPSULAR POLYSACCHARIDE BIOSYNTHESIS PROTEIN"/>
    <property type="match status" value="1"/>
</dbReference>
<reference evidence="1 2" key="1">
    <citation type="journal article" date="2019" name="Int. J. Syst. Evol. Microbiol.">
        <title>The Global Catalogue of Microorganisms (GCM) 10K type strain sequencing project: providing services to taxonomists for standard genome sequencing and annotation.</title>
        <authorList>
            <consortium name="The Broad Institute Genomics Platform"/>
            <consortium name="The Broad Institute Genome Sequencing Center for Infectious Disease"/>
            <person name="Wu L."/>
            <person name="Ma J."/>
        </authorList>
    </citation>
    <scope>NUCLEOTIDE SEQUENCE [LARGE SCALE GENOMIC DNA]</scope>
    <source>
        <strain evidence="1 2">CGMCC 1.15824</strain>
    </source>
</reference>
<comment type="caution">
    <text evidence="1">The sequence shown here is derived from an EMBL/GenBank/DDBJ whole genome shotgun (WGS) entry which is preliminary data.</text>
</comment>
<accession>A0ABD5QAK0</accession>
<proteinExistence type="predicted"/>
<protein>
    <recommendedName>
        <fullName evidence="3">Phenylacetate-CoA ligase</fullName>
    </recommendedName>
</protein>
<dbReference type="PANTHER" id="PTHR36932">
    <property type="entry name" value="CAPSULAR POLYSACCHARIDE BIOSYNTHESIS PROTEIN"/>
    <property type="match status" value="1"/>
</dbReference>
<keyword evidence="2" id="KW-1185">Reference proteome</keyword>
<dbReference type="InterPro" id="IPR053158">
    <property type="entry name" value="CapK_Type1_Caps_Biosynth"/>
</dbReference>
<dbReference type="Gene3D" id="3.40.50.12780">
    <property type="entry name" value="N-terminal domain of ligase-like"/>
    <property type="match status" value="1"/>
</dbReference>
<dbReference type="AlphaFoldDB" id="A0ABD5QAK0"/>
<evidence type="ECO:0008006" key="3">
    <source>
        <dbReference type="Google" id="ProtNLM"/>
    </source>
</evidence>
<dbReference type="EMBL" id="JBHSJG010000009">
    <property type="protein sequence ID" value="MFC4986750.1"/>
    <property type="molecule type" value="Genomic_DNA"/>
</dbReference>
<dbReference type="Proteomes" id="UP001595925">
    <property type="component" value="Unassembled WGS sequence"/>
</dbReference>
<gene>
    <name evidence="1" type="ORF">ACFPFO_02970</name>
</gene>
<evidence type="ECO:0000313" key="1">
    <source>
        <dbReference type="EMBL" id="MFC4986750.1"/>
    </source>
</evidence>
<dbReference type="InterPro" id="IPR042099">
    <property type="entry name" value="ANL_N_sf"/>
</dbReference>
<evidence type="ECO:0000313" key="2">
    <source>
        <dbReference type="Proteomes" id="UP001595925"/>
    </source>
</evidence>
<dbReference type="RefSeq" id="WP_224829604.1">
    <property type="nucleotide sequence ID" value="NZ_JAIVEF010000021.1"/>
</dbReference>
<sequence length="193" mass="21104">MTESFLGLLSDVRTAKKHGPDAISKRQHDRLAEIVAFTRANSPYYRELYRELPERVDDPTLLPVTDKKELMAHFDDSVTDREVTLEKARAFVDDPNQIGAQFLGKYTVSITSGTTGTRGIFLQDDRALAVTKALAVRMMSDWLTASDLLRILAGGGRLAMVNATGGHFASATAAARLRTGSRVRSSAASALNY</sequence>
<organism evidence="1 2">
    <name type="scientific">Saliphagus infecundisoli</name>
    <dbReference type="NCBI Taxonomy" id="1849069"/>
    <lineage>
        <taxon>Archaea</taxon>
        <taxon>Methanobacteriati</taxon>
        <taxon>Methanobacteriota</taxon>
        <taxon>Stenosarchaea group</taxon>
        <taxon>Halobacteria</taxon>
        <taxon>Halobacteriales</taxon>
        <taxon>Natrialbaceae</taxon>
        <taxon>Saliphagus</taxon>
    </lineage>
</organism>
<name>A0ABD5QAK0_9EURY</name>